<dbReference type="GO" id="GO:0016121">
    <property type="term" value="P:carotene catabolic process"/>
    <property type="evidence" value="ECO:0007669"/>
    <property type="project" value="TreeGrafter"/>
</dbReference>
<evidence type="ECO:0000313" key="7">
    <source>
        <dbReference type="Proteomes" id="UP000266328"/>
    </source>
</evidence>
<dbReference type="AlphaFoldDB" id="A0A398CT87"/>
<dbReference type="EMBL" id="QXIS01000033">
    <property type="protein sequence ID" value="RIE05782.1"/>
    <property type="molecule type" value="Genomic_DNA"/>
</dbReference>
<dbReference type="OrthoDB" id="6636843at2"/>
<evidence type="ECO:0000313" key="6">
    <source>
        <dbReference type="EMBL" id="RIE05782.1"/>
    </source>
</evidence>
<proteinExistence type="inferred from homology"/>
<evidence type="ECO:0000256" key="5">
    <source>
        <dbReference type="PIRSR" id="PIRSR604294-1"/>
    </source>
</evidence>
<feature type="binding site" evidence="5">
    <location>
        <position position="280"/>
    </location>
    <ligand>
        <name>Fe cation</name>
        <dbReference type="ChEBI" id="CHEBI:24875"/>
        <note>catalytic</note>
    </ligand>
</feature>
<comment type="cofactor">
    <cofactor evidence="5">
        <name>Fe(2+)</name>
        <dbReference type="ChEBI" id="CHEBI:29033"/>
    </cofactor>
    <text evidence="5">Binds 1 Fe(2+) ion per subunit.</text>
</comment>
<dbReference type="PANTHER" id="PTHR10543">
    <property type="entry name" value="BETA-CAROTENE DIOXYGENASE"/>
    <property type="match status" value="1"/>
</dbReference>
<organism evidence="6 7">
    <name type="scientific">Candidatus Cryosericum terrychapinii</name>
    <dbReference type="NCBI Taxonomy" id="2290919"/>
    <lineage>
        <taxon>Bacteria</taxon>
        <taxon>Pseudomonadati</taxon>
        <taxon>Caldisericota/Cryosericota group</taxon>
        <taxon>Candidatus Cryosericota</taxon>
        <taxon>Candidatus Cryosericia</taxon>
        <taxon>Candidatus Cryosericales</taxon>
        <taxon>Candidatus Cryosericaceae</taxon>
        <taxon>Candidatus Cryosericum</taxon>
    </lineage>
</organism>
<evidence type="ECO:0000256" key="1">
    <source>
        <dbReference type="ARBA" id="ARBA00006787"/>
    </source>
</evidence>
<reference evidence="6 7" key="1">
    <citation type="submission" date="2018-09" db="EMBL/GenBank/DDBJ databases">
        <title>Discovery and Ecogenomic Context for Candidatus Cryosericales, a Global Caldiserica Order Active in Thawing Permafrost.</title>
        <authorList>
            <person name="Martinez M.A."/>
            <person name="Woodcroft B.J."/>
            <person name="Ignacio Espinoza J.C."/>
            <person name="Zayed A."/>
            <person name="Singleton C.M."/>
            <person name="Boyd J."/>
            <person name="Li Y.-F."/>
            <person name="Purvine S."/>
            <person name="Maughan H."/>
            <person name="Hodgkins S.B."/>
            <person name="Anderson D."/>
            <person name="Sederholm M."/>
            <person name="Temperton B."/>
            <person name="Saleska S.R."/>
            <person name="Tyson G.W."/>
            <person name="Rich V.I."/>
        </authorList>
    </citation>
    <scope>NUCLEOTIDE SEQUENCE [LARGE SCALE GENOMIC DNA]</scope>
    <source>
        <strain evidence="6 7">SMC7</strain>
    </source>
</reference>
<gene>
    <name evidence="6" type="ORF">SMC7_06445</name>
</gene>
<feature type="binding site" evidence="5">
    <location>
        <position position="164"/>
    </location>
    <ligand>
        <name>Fe cation</name>
        <dbReference type="ChEBI" id="CHEBI:24875"/>
        <note>catalytic</note>
    </ligand>
</feature>
<name>A0A398CT87_9BACT</name>
<evidence type="ECO:0000256" key="4">
    <source>
        <dbReference type="ARBA" id="ARBA00023004"/>
    </source>
</evidence>
<dbReference type="RefSeq" id="WP_119089526.1">
    <property type="nucleotide sequence ID" value="NZ_QXIS01000033.1"/>
</dbReference>
<dbReference type="Proteomes" id="UP000266328">
    <property type="component" value="Unassembled WGS sequence"/>
</dbReference>
<sequence length="466" mass="51294">MNPGYMPKYSIGFTSLLDEVSSVPLSVTGIIPPGLVGTMYRIGPGRFEIGGHTVGHWLDGFALLSSVTFGPHGVTCSNRFLASSWYHRALLEDALPAGGFDSPSVHWRSHLSDDNTNMNIMHWRNEFEALGDTPQSILIDPMTLATIRTRRWAHLHRCCASSPHPVFDRLTGERFDLSLCNGDPAAYVITVTSPEGRTRRLCTVPSSRLGYMHSFSVTPRWVVLVEGPFTAYPRSLSSSRRPYLRNYVWDAGRGSRVLVVDRRTGALKTTLSTRPLFTLHHINAWDDGDQIIVDLAAYADPSILDALAFDHGEVPAGDFPAPLATRLVIDVEHKRVVCSPLRCPPGEFCMIDARFSTRPHTILFAAGPTRTGEPIDRLCRSDVMTGRFIEWSSDNCFPGAPVFVPAAADGPEGEGWLLAIVLDVLAKRSFVLILDAATMTEQARAWLPCALPFGLHALFVPEEATT</sequence>
<dbReference type="GO" id="GO:0010436">
    <property type="term" value="F:carotenoid dioxygenase activity"/>
    <property type="evidence" value="ECO:0007669"/>
    <property type="project" value="TreeGrafter"/>
</dbReference>
<dbReference type="PANTHER" id="PTHR10543:SF24">
    <property type="entry name" value="CAROTENOID ISOMEROOXYGENASE"/>
    <property type="match status" value="1"/>
</dbReference>
<keyword evidence="2 5" id="KW-0479">Metal-binding</keyword>
<comment type="similarity">
    <text evidence="1">Belongs to the carotenoid oxygenase family.</text>
</comment>
<dbReference type="GO" id="GO:0046872">
    <property type="term" value="F:metal ion binding"/>
    <property type="evidence" value="ECO:0007669"/>
    <property type="project" value="UniProtKB-KW"/>
</dbReference>
<keyword evidence="4 5" id="KW-0408">Iron</keyword>
<keyword evidence="7" id="KW-1185">Reference proteome</keyword>
<comment type="caution">
    <text evidence="6">The sequence shown here is derived from an EMBL/GenBank/DDBJ whole genome shotgun (WGS) entry which is preliminary data.</text>
</comment>
<dbReference type="InterPro" id="IPR004294">
    <property type="entry name" value="Carotenoid_Oase"/>
</dbReference>
<evidence type="ECO:0000256" key="3">
    <source>
        <dbReference type="ARBA" id="ARBA00023002"/>
    </source>
</evidence>
<feature type="binding site" evidence="5">
    <location>
        <position position="456"/>
    </location>
    <ligand>
        <name>Fe cation</name>
        <dbReference type="ChEBI" id="CHEBI:24875"/>
        <note>catalytic</note>
    </ligand>
</feature>
<feature type="binding site" evidence="5">
    <location>
        <position position="213"/>
    </location>
    <ligand>
        <name>Fe cation</name>
        <dbReference type="ChEBI" id="CHEBI:24875"/>
        <note>catalytic</note>
    </ligand>
</feature>
<accession>A0A398CT87</accession>
<evidence type="ECO:0000256" key="2">
    <source>
        <dbReference type="ARBA" id="ARBA00022723"/>
    </source>
</evidence>
<protein>
    <submittedName>
        <fullName evidence="6">Uncharacterized protein</fullName>
    </submittedName>
</protein>
<dbReference type="Pfam" id="PF03055">
    <property type="entry name" value="RPE65"/>
    <property type="match status" value="1"/>
</dbReference>
<keyword evidence="3" id="KW-0560">Oxidoreductase</keyword>